<evidence type="ECO:0008006" key="6">
    <source>
        <dbReference type="Google" id="ProtNLM"/>
    </source>
</evidence>
<proteinExistence type="predicted"/>
<reference evidence="4 5" key="1">
    <citation type="submission" date="2017-12" db="EMBL/GenBank/DDBJ databases">
        <title>Anaerobic carbon monoxide metabolism by Pleomorphomonas carboxyditropha sp. nov., a new mesophilic hydrogenogenic carboxidotroph.</title>
        <authorList>
            <person name="Esquivel-Elizondo S."/>
            <person name="Krajmalnik-Brown R."/>
        </authorList>
    </citation>
    <scope>NUCLEOTIDE SEQUENCE [LARGE SCALE GENOMIC DNA]</scope>
    <source>
        <strain evidence="4 5">R5-392</strain>
    </source>
</reference>
<evidence type="ECO:0000256" key="1">
    <source>
        <dbReference type="PROSITE-ProRule" id="PRU00339"/>
    </source>
</evidence>
<evidence type="ECO:0000313" key="5">
    <source>
        <dbReference type="Proteomes" id="UP000233491"/>
    </source>
</evidence>
<organism evidence="4 5">
    <name type="scientific">Pleomorphomonas diazotrophica</name>
    <dbReference type="NCBI Taxonomy" id="1166257"/>
    <lineage>
        <taxon>Bacteria</taxon>
        <taxon>Pseudomonadati</taxon>
        <taxon>Pseudomonadota</taxon>
        <taxon>Alphaproteobacteria</taxon>
        <taxon>Hyphomicrobiales</taxon>
        <taxon>Pleomorphomonadaceae</taxon>
        <taxon>Pleomorphomonas</taxon>
    </lineage>
</organism>
<sequence>MAVAATLCLVTIGAANVVRAQDAAEPVTVDFRSGPDFGRMVLTFPNLNLLPTHKVTSDSGVLVIQFDQPVNLDAEAAVTRLADYVLIVRTDPDGFGVRMALARSVKVNVMEAGPQLFVDFLPGTWKGEPPRLPDEVVTALAKKADEMAKAAAAAQRLIAETEKPIRIDVSAARAPTFSRLNFKWNVPFDVDFRRTDLGVDLRFNRVSMPDLTAIRSDPPPFVNDITAEQGDEGLVVHILTDSVADVRAYKDDDSYVVDVRGPDNPAAMTPLDRALQAAVAPLPAVPAGATQAVSAGGGDASGHAVPKADHGAPTTSHEATGPAAGDAPHAAPAAADHVAAAPDQATPSASHEVAALAAGEAPHAAPATPDHAAPAPDQAVPAASHEVAAATHAEATPPSETPPTASEVAAATPPTDSPSEHTAQASPARPVIVSSADKPRADIAELPENAVARALVDGVIRVESERVGQAVHITFPYKKEVGAALFMRDSTLWMVFDDTAPIDAATLQDAFVGFARSIEPTTIDGAQLIRIEMTDRFVSTMSPDGPKWIVTIGELVTDPTRPLSIGRQVHPDGSKSLDIPFGPVSRIHKLTDPHSEDAVIVVTGKGQARGFVKPHAFAELDALASIHGLALLPKVDDLTVTSDGILVSIGRPGGLAVSTLAEEKKATLFDLPAALGSSVARKAAVIDFGDARNVDAASYWQTRHKLMTDVAQARDLPERVDRWYKAATFALAQGLGPETTGILDLVGKLAPEETVSNRMAALRAGGEYFTYRPDRTLKLLERRELEDSPDAAVWKAMALSDLGRHADSVPEFAKGDAVIGSFPPVIQRRYALSHIASAIDLKDYTTARDLLARLDPSSVSASERARLDLLNALARDAAGHALDAVTLLSNIVRENKGPIAAEATYRLVQLQRREGLITLDQAIDRLEQLAVTWRGDEMELKTLRLLGQYSIERGNYRRAFEVMRVAEQVNPDSITSRQMTEEMQAAFSQVFLDKRNSDLSPVQALSLYYDYRELTPSGRRGDAMVRKLADRLVEVDLLPQAASLLEYQVKNRLRGAARAQVAADLALVYLLDDRPDKALFTLSTTRQASLPVAIERQRRTVEAKAMAESGNPDGALEVLMPLDGVEIGRLKADIMWSADRYAEAGAAYERTLGARWTDAMPLSDSEQLAVLKAGIAYTLSGDRMSVDRLRSKYTEKMAPTANGSAFDAVTGPIVASGSDFQSIVKSIADADTMKSFLADYRKRYLDVETGDKPDMVAPPEGGAAPTQPESNASVDAGGATSAG</sequence>
<keyword evidence="3" id="KW-0732">Signal</keyword>
<dbReference type="Gene3D" id="1.25.40.10">
    <property type="entry name" value="Tetratricopeptide repeat domain"/>
    <property type="match status" value="1"/>
</dbReference>
<comment type="caution">
    <text evidence="4">The sequence shown here is derived from an EMBL/GenBank/DDBJ whole genome shotgun (WGS) entry which is preliminary data.</text>
</comment>
<dbReference type="PROSITE" id="PS50005">
    <property type="entry name" value="TPR"/>
    <property type="match status" value="1"/>
</dbReference>
<dbReference type="Proteomes" id="UP000233491">
    <property type="component" value="Unassembled WGS sequence"/>
</dbReference>
<dbReference type="InterPro" id="IPR011990">
    <property type="entry name" value="TPR-like_helical_dom_sf"/>
</dbReference>
<dbReference type="EMBL" id="PJNW01000002">
    <property type="protein sequence ID" value="PKR90181.1"/>
    <property type="molecule type" value="Genomic_DNA"/>
</dbReference>
<feature type="signal peptide" evidence="3">
    <location>
        <begin position="1"/>
        <end position="20"/>
    </location>
</feature>
<evidence type="ECO:0000256" key="2">
    <source>
        <dbReference type="SAM" id="MobiDB-lite"/>
    </source>
</evidence>
<keyword evidence="5" id="KW-1185">Reference proteome</keyword>
<dbReference type="InterPro" id="IPR019734">
    <property type="entry name" value="TPR_rpt"/>
</dbReference>
<feature type="repeat" description="TPR" evidence="1">
    <location>
        <begin position="940"/>
        <end position="973"/>
    </location>
</feature>
<keyword evidence="1" id="KW-0802">TPR repeat</keyword>
<evidence type="ECO:0000256" key="3">
    <source>
        <dbReference type="SAM" id="SignalP"/>
    </source>
</evidence>
<accession>A0A2N3LZX1</accession>
<name>A0A2N3LZX1_9HYPH</name>
<feature type="region of interest" description="Disordered" evidence="2">
    <location>
        <begin position="1250"/>
        <end position="1283"/>
    </location>
</feature>
<feature type="chain" id="PRO_5014871959" description="Tetratricopeptide repeat protein" evidence="3">
    <location>
        <begin position="21"/>
        <end position="1283"/>
    </location>
</feature>
<feature type="region of interest" description="Disordered" evidence="2">
    <location>
        <begin position="289"/>
        <end position="431"/>
    </location>
</feature>
<protein>
    <recommendedName>
        <fullName evidence="6">Tetratricopeptide repeat protein</fullName>
    </recommendedName>
</protein>
<gene>
    <name evidence="4" type="ORF">CXZ10_01975</name>
</gene>
<evidence type="ECO:0000313" key="4">
    <source>
        <dbReference type="EMBL" id="PKR90181.1"/>
    </source>
</evidence>
<feature type="compositionally biased region" description="Low complexity" evidence="2">
    <location>
        <begin position="319"/>
        <end position="408"/>
    </location>
</feature>